<keyword evidence="2 6" id="KW-0547">Nucleotide-binding</keyword>
<comment type="similarity">
    <text evidence="5 6">Belongs to the FtsA/MreB family.</text>
</comment>
<evidence type="ECO:0000256" key="1">
    <source>
        <dbReference type="ARBA" id="ARBA00022490"/>
    </source>
</evidence>
<dbReference type="SUPFAM" id="SSF53067">
    <property type="entry name" value="Actin-like ATPase domain"/>
    <property type="match status" value="2"/>
</dbReference>
<dbReference type="Pfam" id="PF06723">
    <property type="entry name" value="MreB_Mbl"/>
    <property type="match status" value="1"/>
</dbReference>
<dbReference type="InterPro" id="IPR043129">
    <property type="entry name" value="ATPase_NBD"/>
</dbReference>
<dbReference type="Gene3D" id="3.30.420.40">
    <property type="match status" value="3"/>
</dbReference>
<dbReference type="InterPro" id="IPR004753">
    <property type="entry name" value="MreB"/>
</dbReference>
<feature type="binding site" evidence="6">
    <location>
        <begin position="155"/>
        <end position="157"/>
    </location>
    <ligand>
        <name>ATP</name>
        <dbReference type="ChEBI" id="CHEBI:30616"/>
    </ligand>
</feature>
<dbReference type="CDD" id="cd10225">
    <property type="entry name" value="ASKHA_NBD_MreB-like"/>
    <property type="match status" value="1"/>
</dbReference>
<keyword evidence="8" id="KW-1185">Reference proteome</keyword>
<dbReference type="PANTHER" id="PTHR42749">
    <property type="entry name" value="CELL SHAPE-DETERMINING PROTEIN MREB"/>
    <property type="match status" value="1"/>
</dbReference>
<evidence type="ECO:0000256" key="3">
    <source>
        <dbReference type="ARBA" id="ARBA00022840"/>
    </source>
</evidence>
<evidence type="ECO:0000313" key="8">
    <source>
        <dbReference type="Proteomes" id="UP000050911"/>
    </source>
</evidence>
<dbReference type="AlphaFoldDB" id="A0A0R1HP57"/>
<dbReference type="Proteomes" id="UP000050911">
    <property type="component" value="Unassembled WGS sequence"/>
</dbReference>
<dbReference type="NCBIfam" id="NF010539">
    <property type="entry name" value="PRK13927.1"/>
    <property type="match status" value="1"/>
</dbReference>
<evidence type="ECO:0000256" key="5">
    <source>
        <dbReference type="ARBA" id="ARBA00023458"/>
    </source>
</evidence>
<feature type="binding site" evidence="6">
    <location>
        <begin position="284"/>
        <end position="287"/>
    </location>
    <ligand>
        <name>ATP</name>
        <dbReference type="ChEBI" id="CHEBI:30616"/>
    </ligand>
</feature>
<feature type="binding site" evidence="6">
    <location>
        <begin position="11"/>
        <end position="13"/>
    </location>
    <ligand>
        <name>ATP</name>
        <dbReference type="ChEBI" id="CHEBI:30616"/>
    </ligand>
</feature>
<dbReference type="GO" id="GO:0005524">
    <property type="term" value="F:ATP binding"/>
    <property type="evidence" value="ECO:0007669"/>
    <property type="project" value="UniProtKB-KW"/>
</dbReference>
<organism evidence="7 8">
    <name type="scientific">Secundilactobacillus kimchicus JCM 15530</name>
    <dbReference type="NCBI Taxonomy" id="1302272"/>
    <lineage>
        <taxon>Bacteria</taxon>
        <taxon>Bacillati</taxon>
        <taxon>Bacillota</taxon>
        <taxon>Bacilli</taxon>
        <taxon>Lactobacillales</taxon>
        <taxon>Lactobacillaceae</taxon>
        <taxon>Secundilactobacillus</taxon>
    </lineage>
</organism>
<comment type="caution">
    <text evidence="7">The sequence shown here is derived from an EMBL/GenBank/DDBJ whole genome shotgun (WGS) entry which is preliminary data.</text>
</comment>
<comment type="subcellular location">
    <subcellularLocation>
        <location evidence="6">Cytoplasm</location>
    </subcellularLocation>
    <text evidence="6">Membrane-associated.</text>
</comment>
<dbReference type="NCBIfam" id="TIGR00904">
    <property type="entry name" value="mreB"/>
    <property type="match status" value="1"/>
</dbReference>
<dbReference type="GO" id="GO:0000902">
    <property type="term" value="P:cell morphogenesis"/>
    <property type="evidence" value="ECO:0007669"/>
    <property type="project" value="InterPro"/>
</dbReference>
<name>A0A0R1HP57_9LACO</name>
<dbReference type="PANTHER" id="PTHR42749:SF4">
    <property type="entry name" value="CELL SHAPE-DETERMINING PROTEIN MBL"/>
    <property type="match status" value="1"/>
</dbReference>
<reference evidence="7 8" key="1">
    <citation type="journal article" date="2015" name="Genome Announc.">
        <title>Expanding the biotechnology potential of lactobacilli through comparative genomics of 213 strains and associated genera.</title>
        <authorList>
            <person name="Sun Z."/>
            <person name="Harris H.M."/>
            <person name="McCann A."/>
            <person name="Guo C."/>
            <person name="Argimon S."/>
            <person name="Zhang W."/>
            <person name="Yang X."/>
            <person name="Jeffery I.B."/>
            <person name="Cooney J.C."/>
            <person name="Kagawa T.F."/>
            <person name="Liu W."/>
            <person name="Song Y."/>
            <person name="Salvetti E."/>
            <person name="Wrobel A."/>
            <person name="Rasinkangas P."/>
            <person name="Parkhill J."/>
            <person name="Rea M.C."/>
            <person name="O'Sullivan O."/>
            <person name="Ritari J."/>
            <person name="Douillard F.P."/>
            <person name="Paul Ross R."/>
            <person name="Yang R."/>
            <person name="Briner A.E."/>
            <person name="Felis G.E."/>
            <person name="de Vos W.M."/>
            <person name="Barrangou R."/>
            <person name="Klaenhammer T.R."/>
            <person name="Caufield P.W."/>
            <person name="Cui Y."/>
            <person name="Zhang H."/>
            <person name="O'Toole P.W."/>
        </authorList>
    </citation>
    <scope>NUCLEOTIDE SEQUENCE [LARGE SCALE GENOMIC DNA]</scope>
    <source>
        <strain evidence="7 8">JCM 15530</strain>
    </source>
</reference>
<keyword evidence="1 6" id="KW-0963">Cytoplasm</keyword>
<dbReference type="RefSeq" id="WP_055679679.1">
    <property type="nucleotide sequence ID" value="NZ_AZCX01000004.1"/>
</dbReference>
<dbReference type="EMBL" id="AZCX01000004">
    <property type="protein sequence ID" value="KRK48232.1"/>
    <property type="molecule type" value="Genomic_DNA"/>
</dbReference>
<evidence type="ECO:0000256" key="2">
    <source>
        <dbReference type="ARBA" id="ARBA00022741"/>
    </source>
</evidence>
<dbReference type="PRINTS" id="PR01652">
    <property type="entry name" value="SHAPEPROTEIN"/>
</dbReference>
<dbReference type="STRING" id="1302272.FC96_GL001971"/>
<evidence type="ECO:0000313" key="7">
    <source>
        <dbReference type="EMBL" id="KRK48232.1"/>
    </source>
</evidence>
<protein>
    <recommendedName>
        <fullName evidence="6">Cell shape-determining protein MreB</fullName>
    </recommendedName>
</protein>
<dbReference type="GO" id="GO:0005737">
    <property type="term" value="C:cytoplasm"/>
    <property type="evidence" value="ECO:0007669"/>
    <property type="project" value="UniProtKB-SubCell"/>
</dbReference>
<dbReference type="HAMAP" id="MF_02207">
    <property type="entry name" value="MreB"/>
    <property type="match status" value="1"/>
</dbReference>
<comment type="function">
    <text evidence="6">Forms membrane-associated dynamic filaments that are essential for cell shape determination. Acts by regulating cell wall synthesis and cell elongation, and thus cell shape. A feedback loop between cell geometry and MreB localization may maintain elongated cell shape by targeting cell wall growth to regions of negative cell wall curvature.</text>
</comment>
<keyword evidence="3 6" id="KW-0067">ATP-binding</keyword>
<accession>A0A0R1HP57</accession>
<comment type="subunit">
    <text evidence="6">Forms polymers.</text>
</comment>
<dbReference type="GO" id="GO:0008360">
    <property type="term" value="P:regulation of cell shape"/>
    <property type="evidence" value="ECO:0007669"/>
    <property type="project" value="UniProtKB-UniRule"/>
</dbReference>
<evidence type="ECO:0000256" key="6">
    <source>
        <dbReference type="HAMAP-Rule" id="MF_02207"/>
    </source>
</evidence>
<keyword evidence="4 6" id="KW-0133">Cell shape</keyword>
<dbReference type="PATRIC" id="fig|1302272.5.peg.2011"/>
<evidence type="ECO:0000256" key="4">
    <source>
        <dbReference type="ARBA" id="ARBA00022960"/>
    </source>
</evidence>
<dbReference type="InterPro" id="IPR056546">
    <property type="entry name" value="MreB_MamK-like"/>
</dbReference>
<sequence>MAKDIGIDLGTANVLIYAVGKGVVLNEPSVVAIDTKTNQVLAVGSEAYRMVGRTPSNIRAIRPLKDGVISDFDITEAMLSYFISKLNVKGFMSKPNIMICAPTNITEIERRAIIQAAEKSGGAKVYLEAEPKVAAIGAGMDIFKPQGNMVIDIGGGTSDIAILSLGDIVASKSIRIAGDELNASIVNFMKNEHGLLIGERSAEAIKIKIGSAFPTDIAENTMEVRGRDAVSGMPRSIEITSEEIEPAISNIMGQIVAAAKEVLEVIPPELASDIIDRGIMLTGGGALLHGVDRLFTEQLKVPVVIAETPLDNVAKGAGILLEHIGETGKQGKRGDN</sequence>
<feature type="binding site" evidence="6">
    <location>
        <begin position="203"/>
        <end position="206"/>
    </location>
    <ligand>
        <name>ATP</name>
        <dbReference type="ChEBI" id="CHEBI:30616"/>
    </ligand>
</feature>
<dbReference type="OrthoDB" id="9768127at2"/>
<proteinExistence type="inferred from homology"/>
<gene>
    <name evidence="6" type="primary">mreB</name>
    <name evidence="7" type="ORF">FC96_GL001971</name>
</gene>